<dbReference type="EMBL" id="BAAADN010000010">
    <property type="protein sequence ID" value="GAA0453479.1"/>
    <property type="molecule type" value="Genomic_DNA"/>
</dbReference>
<dbReference type="KEGG" id="hdo:MUK72_19640"/>
<evidence type="ECO:0000256" key="1">
    <source>
        <dbReference type="SAM" id="Phobius"/>
    </source>
</evidence>
<reference evidence="3" key="2">
    <citation type="submission" date="2022-04" db="EMBL/GenBank/DDBJ databases">
        <title>Sequencing and genomic assembly of Halococcus dombrowskii.</title>
        <authorList>
            <person name="Lim S.W."/>
            <person name="MacLea K.S."/>
        </authorList>
    </citation>
    <scope>NUCLEOTIDE SEQUENCE</scope>
    <source>
        <strain evidence="3">H4</strain>
        <plasmid evidence="3">unnamed4</plasmid>
    </source>
</reference>
<dbReference type="Proteomes" id="UP000830542">
    <property type="component" value="Plasmid unnamed4"/>
</dbReference>
<dbReference type="GeneID" id="71764110"/>
<keyword evidence="1" id="KW-0472">Membrane</keyword>
<dbReference type="EMBL" id="CP095009">
    <property type="protein sequence ID" value="UOO97545.1"/>
    <property type="molecule type" value="Genomic_DNA"/>
</dbReference>
<keyword evidence="1" id="KW-1133">Transmembrane helix</keyword>
<accession>A0AAV3SDN2</accession>
<evidence type="ECO:0000313" key="5">
    <source>
        <dbReference type="Proteomes" id="UP001500962"/>
    </source>
</evidence>
<organism evidence="2 5">
    <name type="scientific">Halococcus dombrowskii</name>
    <dbReference type="NCBI Taxonomy" id="179637"/>
    <lineage>
        <taxon>Archaea</taxon>
        <taxon>Methanobacteriati</taxon>
        <taxon>Methanobacteriota</taxon>
        <taxon>Stenosarchaea group</taxon>
        <taxon>Halobacteria</taxon>
        <taxon>Halobacteriales</taxon>
        <taxon>Halococcaceae</taxon>
        <taxon>Halococcus</taxon>
    </lineage>
</organism>
<dbReference type="RefSeq" id="WP_004054591.1">
    <property type="nucleotide sequence ID" value="NZ_BAAADN010000010.1"/>
</dbReference>
<keyword evidence="4" id="KW-1185">Reference proteome</keyword>
<proteinExistence type="predicted"/>
<feature type="transmembrane region" description="Helical" evidence="1">
    <location>
        <begin position="61"/>
        <end position="82"/>
    </location>
</feature>
<geneLocation type="plasmid" evidence="3 4">
    <name>unnamed4</name>
</geneLocation>
<gene>
    <name evidence="2" type="ORF">GCM10008985_06540</name>
    <name evidence="3" type="ORF">MUK72_19640</name>
</gene>
<dbReference type="InterPro" id="IPR021683">
    <property type="entry name" value="DUF3267"/>
</dbReference>
<sequence length="116" mass="12422">MRLLGYRVTFGVAWSMPGVYAAAFGQPITRRDNILIAGAPLIVITAFGVAVLPVMSETLLVAVLVALVTNAAGAVGDMYALYRLARMPRETMLYDVSIGEMLIYEPSAVSVSSHTE</sequence>
<dbReference type="Proteomes" id="UP001500962">
    <property type="component" value="Unassembled WGS sequence"/>
</dbReference>
<reference evidence="2" key="3">
    <citation type="submission" date="2023-12" db="EMBL/GenBank/DDBJ databases">
        <authorList>
            <person name="Sun Q."/>
            <person name="Inoue M."/>
        </authorList>
    </citation>
    <scope>NUCLEOTIDE SEQUENCE</scope>
    <source>
        <strain evidence="2">JCM 12289</strain>
    </source>
</reference>
<name>A0AAV3SDN2_HALDO</name>
<reference evidence="2" key="1">
    <citation type="journal article" date="2014" name="Int. J. Syst. Evol. Microbiol.">
        <title>Complete genome sequence of Corynebacterium casei LMG S-19264T (=DSM 44701T), isolated from a smear-ripened cheese.</title>
        <authorList>
            <consortium name="US DOE Joint Genome Institute (JGI-PGF)"/>
            <person name="Walter F."/>
            <person name="Albersmeier A."/>
            <person name="Kalinowski J."/>
            <person name="Ruckert C."/>
        </authorList>
    </citation>
    <scope>NUCLEOTIDE SEQUENCE</scope>
    <source>
        <strain evidence="2">JCM 12289</strain>
    </source>
</reference>
<dbReference type="Pfam" id="PF11667">
    <property type="entry name" value="DUF3267"/>
    <property type="match status" value="1"/>
</dbReference>
<dbReference type="AlphaFoldDB" id="A0AAV3SDN2"/>
<evidence type="ECO:0000313" key="2">
    <source>
        <dbReference type="EMBL" id="GAA0453479.1"/>
    </source>
</evidence>
<keyword evidence="1" id="KW-0812">Transmembrane</keyword>
<feature type="transmembrane region" description="Helical" evidence="1">
    <location>
        <begin position="35"/>
        <end position="55"/>
    </location>
</feature>
<keyword evidence="3" id="KW-0614">Plasmid</keyword>
<protein>
    <submittedName>
        <fullName evidence="3">DUF3267 domain-containing protein</fullName>
    </submittedName>
</protein>
<evidence type="ECO:0000313" key="3">
    <source>
        <dbReference type="EMBL" id="UOO97545.1"/>
    </source>
</evidence>
<evidence type="ECO:0000313" key="4">
    <source>
        <dbReference type="Proteomes" id="UP000830542"/>
    </source>
</evidence>